<name>A0ABD2KGF4_HETSC</name>
<evidence type="ECO:0000313" key="1">
    <source>
        <dbReference type="EMBL" id="KAL3101981.1"/>
    </source>
</evidence>
<accession>A0ABD2KGF4</accession>
<protein>
    <submittedName>
        <fullName evidence="1">Uncharacterized protein</fullName>
    </submittedName>
</protein>
<gene>
    <name evidence="1" type="ORF">niasHS_003390</name>
</gene>
<sequence>MGLICLSVIENVDSVRVRRYIRLACHNECAKECARHPGFESQCWPHCTKYCLDYAAKHGMLDCSGKEC</sequence>
<organism evidence="1 2">
    <name type="scientific">Heterodera schachtii</name>
    <name type="common">Sugarbeet cyst nematode worm</name>
    <name type="synonym">Tylenchus schachtii</name>
    <dbReference type="NCBI Taxonomy" id="97005"/>
    <lineage>
        <taxon>Eukaryota</taxon>
        <taxon>Metazoa</taxon>
        <taxon>Ecdysozoa</taxon>
        <taxon>Nematoda</taxon>
        <taxon>Chromadorea</taxon>
        <taxon>Rhabditida</taxon>
        <taxon>Tylenchina</taxon>
        <taxon>Tylenchomorpha</taxon>
        <taxon>Tylenchoidea</taxon>
        <taxon>Heteroderidae</taxon>
        <taxon>Heteroderinae</taxon>
        <taxon>Heterodera</taxon>
    </lineage>
</organism>
<comment type="caution">
    <text evidence="1">The sequence shown here is derived from an EMBL/GenBank/DDBJ whole genome shotgun (WGS) entry which is preliminary data.</text>
</comment>
<keyword evidence="2" id="KW-1185">Reference proteome</keyword>
<dbReference type="EMBL" id="JBICCN010000026">
    <property type="protein sequence ID" value="KAL3101981.1"/>
    <property type="molecule type" value="Genomic_DNA"/>
</dbReference>
<reference evidence="1 2" key="1">
    <citation type="submission" date="2024-10" db="EMBL/GenBank/DDBJ databases">
        <authorList>
            <person name="Kim D."/>
        </authorList>
    </citation>
    <scope>NUCLEOTIDE SEQUENCE [LARGE SCALE GENOMIC DNA]</scope>
    <source>
        <strain evidence="1">Taebaek</strain>
    </source>
</reference>
<proteinExistence type="predicted"/>
<dbReference type="Proteomes" id="UP001620645">
    <property type="component" value="Unassembled WGS sequence"/>
</dbReference>
<dbReference type="AlphaFoldDB" id="A0ABD2KGF4"/>
<evidence type="ECO:0000313" key="2">
    <source>
        <dbReference type="Proteomes" id="UP001620645"/>
    </source>
</evidence>